<dbReference type="NCBIfam" id="NF047841">
    <property type="entry name" value="HLGFF_fam"/>
    <property type="match status" value="1"/>
</dbReference>
<dbReference type="KEGG" id="smur:BWP33_05255"/>
<dbReference type="STRING" id="641147.HMPREF9021_01055"/>
<dbReference type="HOGENOM" id="CLU_177736_0_0_4"/>
<dbReference type="RefSeq" id="WP_002642030.1">
    <property type="nucleotide sequence ID" value="NZ_CP019448.1"/>
</dbReference>
<protein>
    <submittedName>
        <fullName evidence="1">Uncharacterized protein</fullName>
    </submittedName>
</protein>
<dbReference type="InterPro" id="IPR058172">
    <property type="entry name" value="HLGFF_Neisseriales"/>
</dbReference>
<dbReference type="Proteomes" id="UP000017813">
    <property type="component" value="Unassembled WGS sequence"/>
</dbReference>
<comment type="caution">
    <text evidence="1">The sequence shown here is derived from an EMBL/GenBank/DDBJ whole genome shotgun (WGS) entry which is preliminary data.</text>
</comment>
<dbReference type="OrthoDB" id="8606037at2"/>
<name>V9HMH6_9NEIS</name>
<accession>V9HMH6</accession>
<gene>
    <name evidence="1" type="ORF">HMPREF9021_01055</name>
</gene>
<dbReference type="eggNOG" id="ENOG5033CDP">
    <property type="taxonomic scope" value="Bacteria"/>
</dbReference>
<evidence type="ECO:0000313" key="2">
    <source>
        <dbReference type="Proteomes" id="UP000017813"/>
    </source>
</evidence>
<dbReference type="AlphaFoldDB" id="V9HMH6"/>
<evidence type="ECO:0000313" key="1">
    <source>
        <dbReference type="EMBL" id="EFG31221.1"/>
    </source>
</evidence>
<reference evidence="1 2" key="1">
    <citation type="submission" date="2010-03" db="EMBL/GenBank/DDBJ databases">
        <authorList>
            <consortium name="The Broad Institute Genome Sequencing Platform"/>
            <person name="Ward D."/>
            <person name="Earl A."/>
            <person name="Feldgarden M."/>
            <person name="Gevers D."/>
            <person name="Young S."/>
            <person name="Zeng Q."/>
            <person name="Koehrsen M."/>
            <person name="Alvarado L."/>
            <person name="Berlin A.M."/>
            <person name="Borenstein D."/>
            <person name="Chapman S.B."/>
            <person name="Chen Z."/>
            <person name="Engels R."/>
            <person name="Freedman E."/>
            <person name="Gellesch M."/>
            <person name="Goldberg J."/>
            <person name="Griggs A."/>
            <person name="Gujja S."/>
            <person name="Heilman E.R."/>
            <person name="Heiman D.I."/>
            <person name="Hepburn T.A."/>
            <person name="Howarth C."/>
            <person name="Jen D."/>
            <person name="Larson L."/>
            <person name="Mehta T."/>
            <person name="Park D."/>
            <person name="Pearson M."/>
            <person name="Richards J."/>
            <person name="Roberts A."/>
            <person name="Saif S."/>
            <person name="Shea T.D."/>
            <person name="Shenoy N."/>
            <person name="Sisk P."/>
            <person name="Stolte C."/>
            <person name="Sykes S.N."/>
            <person name="Walk T."/>
            <person name="White J."/>
            <person name="Yandava C."/>
            <person name="Izard J."/>
            <person name="Baranova O.V."/>
            <person name="Blanton J.M."/>
            <person name="Tanner A.C."/>
            <person name="Dewhirst F."/>
            <person name="Haas B."/>
            <person name="Nusbaum C."/>
            <person name="Birren B."/>
        </authorList>
    </citation>
    <scope>NUCLEOTIDE SEQUENCE [LARGE SCALE GENOMIC DNA]</scope>
    <source>
        <strain evidence="1 2">ATCC 29453</strain>
    </source>
</reference>
<proteinExistence type="predicted"/>
<keyword evidence="2" id="KW-1185">Reference proteome</keyword>
<sequence>MHYFTINTEHDEHIGFLVMLPDDGGEQDAPHGQFAIKLTENSNYLPFQAALTKWANNTELCWAIEGDFVQLYDENGENIGTIRQQNLKIGGKNFILNDLTGVM</sequence>
<reference evidence="1 2" key="2">
    <citation type="submission" date="2011-10" db="EMBL/GenBank/DDBJ databases">
        <title>The Genome Sequence of Simonsiella muelleri ATCC 29453.</title>
        <authorList>
            <consortium name="The Broad Institute Genome Sequencing Platform"/>
            <consortium name="The Broad Institute Genome Sequencing Center for Infectious Disease"/>
            <person name="Earl A."/>
            <person name="Ward D."/>
            <person name="Feldgarden M."/>
            <person name="Gevers D."/>
            <person name="Izard J."/>
            <person name="Baranova O.V."/>
            <person name="Blanton J.M."/>
            <person name="Tanner A.C."/>
            <person name="Dewhirst F."/>
            <person name="Young S.K."/>
            <person name="Zeng Q."/>
            <person name="Gargeya S."/>
            <person name="Fitzgerald M."/>
            <person name="Haas B."/>
            <person name="Abouelleil A."/>
            <person name="Alvarado L."/>
            <person name="Arachchi H.M."/>
            <person name="Berlin A."/>
            <person name="Brown A."/>
            <person name="Chapman S.B."/>
            <person name="Chen Z."/>
            <person name="Dunbar C."/>
            <person name="Freedman E."/>
            <person name="Gearin G."/>
            <person name="Goldberg J."/>
            <person name="Griggs A."/>
            <person name="Gujja S."/>
            <person name="Heiman D."/>
            <person name="Howarth C."/>
            <person name="Larson L."/>
            <person name="Lui A."/>
            <person name="MacDonald P.J.P."/>
            <person name="Montmayeur A."/>
            <person name="Murphy C."/>
            <person name="Neiman D."/>
            <person name="Pearson M."/>
            <person name="Priest M."/>
            <person name="Roberts A."/>
            <person name="Saif S."/>
            <person name="Shea T."/>
            <person name="Shenoy N."/>
            <person name="Sisk P."/>
            <person name="Stolte C."/>
            <person name="Sykes S."/>
            <person name="Wortman J."/>
            <person name="Nusbaum C."/>
            <person name="Birren B."/>
        </authorList>
    </citation>
    <scope>NUCLEOTIDE SEQUENCE [LARGE SCALE GENOMIC DNA]</scope>
    <source>
        <strain evidence="1 2">ATCC 29453</strain>
    </source>
</reference>
<organism evidence="1 2">
    <name type="scientific">Simonsiella muelleri ATCC 29453</name>
    <dbReference type="NCBI Taxonomy" id="641147"/>
    <lineage>
        <taxon>Bacteria</taxon>
        <taxon>Pseudomonadati</taxon>
        <taxon>Pseudomonadota</taxon>
        <taxon>Betaproteobacteria</taxon>
        <taxon>Neisseriales</taxon>
        <taxon>Neisseriaceae</taxon>
        <taxon>Simonsiella</taxon>
    </lineage>
</organism>
<dbReference type="EMBL" id="ADCY02000034">
    <property type="protein sequence ID" value="EFG31221.1"/>
    <property type="molecule type" value="Genomic_DNA"/>
</dbReference>